<dbReference type="EMBL" id="FOGG01000010">
    <property type="protein sequence ID" value="SER50783.1"/>
    <property type="molecule type" value="Genomic_DNA"/>
</dbReference>
<evidence type="ECO:0000313" key="2">
    <source>
        <dbReference type="Proteomes" id="UP000199572"/>
    </source>
</evidence>
<proteinExistence type="predicted"/>
<dbReference type="RefSeq" id="WP_090883934.1">
    <property type="nucleotide sequence ID" value="NZ_FOGG01000010.1"/>
</dbReference>
<keyword evidence="2" id="KW-1185">Reference proteome</keyword>
<dbReference type="AlphaFoldDB" id="A0A1H9PT79"/>
<protein>
    <submittedName>
        <fullName evidence="1">Uncharacterized protein</fullName>
    </submittedName>
</protein>
<sequence length="296" mass="33572">MSRFKFFEDQVESEASSPGVELKLHANDQLNARFAVKNHVCFYAMDQKVSDVRTDMVWLIKSIEDHPEGKIVDLGIESHEVFNANPALKEMIDFAKAFNYPMEKLVLQLDEQSRVAAVLNQQEIWERWNDIKEDVLEPLKASDQDRAVLENGDKQFSSSLEAIKESLSYMLFFGPVCAKMSPSEEMLLAGGKVASHLFAGNHIPFQLKVTCLESGKENISFKHQAQIDPYAVADFSKLYKKMYSELCGNTFDYEATLSATYSYAFSSGLINECTAVFSEKANKGLRYESNYQIKMI</sequence>
<name>A0A1H9PT79_9SPHI</name>
<reference evidence="1 2" key="1">
    <citation type="submission" date="2016-10" db="EMBL/GenBank/DDBJ databases">
        <authorList>
            <person name="de Groot N.N."/>
        </authorList>
    </citation>
    <scope>NUCLEOTIDE SEQUENCE [LARGE SCALE GENOMIC DNA]</scope>
    <source>
        <strain evidence="1 2">DSM 18610</strain>
    </source>
</reference>
<accession>A0A1H9PT79</accession>
<dbReference type="Proteomes" id="UP000199572">
    <property type="component" value="Unassembled WGS sequence"/>
</dbReference>
<dbReference type="STRING" id="390241.SAMN04488023_11077"/>
<evidence type="ECO:0000313" key="1">
    <source>
        <dbReference type="EMBL" id="SER50783.1"/>
    </source>
</evidence>
<dbReference type="OrthoDB" id="1081532at2"/>
<organism evidence="1 2">
    <name type="scientific">Pedobacter rhizosphaerae</name>
    <dbReference type="NCBI Taxonomy" id="390241"/>
    <lineage>
        <taxon>Bacteria</taxon>
        <taxon>Pseudomonadati</taxon>
        <taxon>Bacteroidota</taxon>
        <taxon>Sphingobacteriia</taxon>
        <taxon>Sphingobacteriales</taxon>
        <taxon>Sphingobacteriaceae</taxon>
        <taxon>Pedobacter</taxon>
    </lineage>
</organism>
<gene>
    <name evidence="1" type="ORF">SAMN04488023_11077</name>
</gene>